<comment type="caution">
    <text evidence="6">The sequence shown here is derived from an EMBL/GenBank/DDBJ whole genome shotgun (WGS) entry which is preliminary data.</text>
</comment>
<name>A0ABU2B021_9MICC</name>
<dbReference type="InterPro" id="IPR003646">
    <property type="entry name" value="SH3-like_bac-type"/>
</dbReference>
<dbReference type="InterPro" id="IPR006619">
    <property type="entry name" value="PGRP_domain_met/bac"/>
</dbReference>
<sequence length="703" mass="75990">MGAEQTPAPVEGEEKEVIEIEGIDAEALPENDGEVVEPPSEETAGVSEPSEEPEESQHNEDQNTEETLNDGDTEVLPEESSSSETPNTEPTPSVSEEASPQSSQPQKSAEEQHLAETALEDSQGTLAAITAPIESIDFVAAGLTWDSDTAETITEAAVRVREQGGWSEWHDLEVHATDEEMKANSPRAGTEPLITLEADAVQARVHTESGVAPEGLEISLIDPGHSVTDGQLEPASPEGEDVETAAEASVESSLHPIESFKTEAHGNASESMSRLTSARAPIQTNRSGSAADAIKPAIVTRAQWGANESVTSTSSQSSDLKAMYVHHTAGTNNYTRAQAYGQVRAIFSYHAESLRWGDIGYNFLIDRYGTIYEGRRGSLDSLPLGAQAGGFNTNTFGISTIGNFDVAQPPAGMVESLKKVLAWKGLQYGINATGTTTLTSAGGTSKHSRGTRVTVNTILGHRDTHATACPGRYLYSQLQAIRKDVSTRISNARASAPNYDTISSGLIYQAKDNTVLRARPTSKSDILRGLPSGTRVTTSNRALNGWWEVTINGTTGWIAHRHFTRYYDTISSGLIYQAKDNTVLRARPTSKSDILRGLPSGTRVTTSNRALNGWWEVTINGTTGWIAHRHFTRYYDTISSGLIYQAKDNTVLRARPTSKSDILRGLPSGTRVTTSNRALNGWWEVTINGTTGWIAHRHFTRSK</sequence>
<dbReference type="SMART" id="SM00287">
    <property type="entry name" value="SH3b"/>
    <property type="match status" value="3"/>
</dbReference>
<dbReference type="Gene3D" id="2.30.30.40">
    <property type="entry name" value="SH3 Domains"/>
    <property type="match status" value="3"/>
</dbReference>
<feature type="domain" description="SH3b" evidence="3">
    <location>
        <begin position="503"/>
        <end position="566"/>
    </location>
</feature>
<dbReference type="SMART" id="SM00644">
    <property type="entry name" value="Ami_2"/>
    <property type="match status" value="1"/>
</dbReference>
<accession>A0ABU2B021</accession>
<dbReference type="EMBL" id="JAVDYJ010000001">
    <property type="protein sequence ID" value="MDR7346950.1"/>
    <property type="molecule type" value="Genomic_DNA"/>
</dbReference>
<evidence type="ECO:0000313" key="7">
    <source>
        <dbReference type="Proteomes" id="UP001183794"/>
    </source>
</evidence>
<dbReference type="PANTHER" id="PTHR11022:SF41">
    <property type="entry name" value="PEPTIDOGLYCAN-RECOGNITION PROTEIN LC-RELATED"/>
    <property type="match status" value="1"/>
</dbReference>
<organism evidence="6 7">
    <name type="scientific">Enteractinococcus fodinae</name>
    <dbReference type="NCBI Taxonomy" id="684663"/>
    <lineage>
        <taxon>Bacteria</taxon>
        <taxon>Bacillati</taxon>
        <taxon>Actinomycetota</taxon>
        <taxon>Actinomycetes</taxon>
        <taxon>Micrococcales</taxon>
        <taxon>Micrococcaceae</taxon>
    </lineage>
</organism>
<feature type="region of interest" description="Disordered" evidence="2">
    <location>
        <begin position="1"/>
        <end position="123"/>
    </location>
</feature>
<feature type="compositionally biased region" description="Acidic residues" evidence="2">
    <location>
        <begin position="11"/>
        <end position="35"/>
    </location>
</feature>
<dbReference type="Pfam" id="PF01510">
    <property type="entry name" value="Amidase_2"/>
    <property type="match status" value="1"/>
</dbReference>
<evidence type="ECO:0000259" key="4">
    <source>
        <dbReference type="SMART" id="SM00644"/>
    </source>
</evidence>
<feature type="compositionally biased region" description="Low complexity" evidence="2">
    <location>
        <begin position="78"/>
        <end position="107"/>
    </location>
</feature>
<evidence type="ECO:0000259" key="5">
    <source>
        <dbReference type="SMART" id="SM00701"/>
    </source>
</evidence>
<dbReference type="SMART" id="SM00701">
    <property type="entry name" value="PGRP"/>
    <property type="match status" value="1"/>
</dbReference>
<feature type="domain" description="Peptidoglycan recognition protein family" evidence="5">
    <location>
        <begin position="296"/>
        <end position="443"/>
    </location>
</feature>
<dbReference type="PANTHER" id="PTHR11022">
    <property type="entry name" value="PEPTIDOGLYCAN RECOGNITION PROTEIN"/>
    <property type="match status" value="1"/>
</dbReference>
<proteinExistence type="inferred from homology"/>
<feature type="domain" description="SH3b" evidence="3">
    <location>
        <begin position="571"/>
        <end position="634"/>
    </location>
</feature>
<dbReference type="Gene3D" id="3.40.80.10">
    <property type="entry name" value="Peptidoglycan recognition protein-like"/>
    <property type="match status" value="1"/>
</dbReference>
<dbReference type="InterPro" id="IPR015510">
    <property type="entry name" value="PGRP"/>
</dbReference>
<dbReference type="InterPro" id="IPR036505">
    <property type="entry name" value="Amidase/PGRP_sf"/>
</dbReference>
<dbReference type="Proteomes" id="UP001183794">
    <property type="component" value="Unassembled WGS sequence"/>
</dbReference>
<feature type="region of interest" description="Disordered" evidence="2">
    <location>
        <begin position="226"/>
        <end position="257"/>
    </location>
</feature>
<dbReference type="Pfam" id="PF08239">
    <property type="entry name" value="SH3_3"/>
    <property type="match status" value="3"/>
</dbReference>
<feature type="compositionally biased region" description="Acidic residues" evidence="2">
    <location>
        <begin position="62"/>
        <end position="77"/>
    </location>
</feature>
<dbReference type="SUPFAM" id="SSF55846">
    <property type="entry name" value="N-acetylmuramoyl-L-alanine amidase-like"/>
    <property type="match status" value="1"/>
</dbReference>
<dbReference type="InterPro" id="IPR002502">
    <property type="entry name" value="Amidase_domain"/>
</dbReference>
<protein>
    <submittedName>
        <fullName evidence="6">Uncharacterized protein YgiM (DUF1202 family)</fullName>
    </submittedName>
</protein>
<dbReference type="CDD" id="cd06583">
    <property type="entry name" value="PGRP"/>
    <property type="match status" value="1"/>
</dbReference>
<dbReference type="RefSeq" id="WP_310172536.1">
    <property type="nucleotide sequence ID" value="NZ_JAVDYJ010000001.1"/>
</dbReference>
<feature type="domain" description="SH3b" evidence="3">
    <location>
        <begin position="639"/>
        <end position="703"/>
    </location>
</feature>
<feature type="domain" description="N-acetylmuramoyl-L-alanine amidase" evidence="4">
    <location>
        <begin position="310"/>
        <end position="471"/>
    </location>
</feature>
<evidence type="ECO:0000259" key="3">
    <source>
        <dbReference type="SMART" id="SM00287"/>
    </source>
</evidence>
<evidence type="ECO:0000313" key="6">
    <source>
        <dbReference type="EMBL" id="MDR7346950.1"/>
    </source>
</evidence>
<keyword evidence="7" id="KW-1185">Reference proteome</keyword>
<evidence type="ECO:0000256" key="2">
    <source>
        <dbReference type="SAM" id="MobiDB-lite"/>
    </source>
</evidence>
<evidence type="ECO:0000256" key="1">
    <source>
        <dbReference type="ARBA" id="ARBA00007553"/>
    </source>
</evidence>
<comment type="similarity">
    <text evidence="1">Belongs to the N-acetylmuramoyl-L-alanine amidase 2 family.</text>
</comment>
<gene>
    <name evidence="6" type="ORF">J2S62_001207</name>
</gene>
<reference evidence="6 7" key="1">
    <citation type="submission" date="2023-07" db="EMBL/GenBank/DDBJ databases">
        <title>Sequencing the genomes of 1000 actinobacteria strains.</title>
        <authorList>
            <person name="Klenk H.-P."/>
        </authorList>
    </citation>
    <scope>NUCLEOTIDE SEQUENCE [LARGE SCALE GENOMIC DNA]</scope>
    <source>
        <strain evidence="6 7">DSM 22966</strain>
    </source>
</reference>